<dbReference type="EMBL" id="JBHLTL010000011">
    <property type="protein sequence ID" value="MFC0590507.1"/>
    <property type="molecule type" value="Genomic_DNA"/>
</dbReference>
<dbReference type="Proteomes" id="UP001589943">
    <property type="component" value="Unassembled WGS sequence"/>
</dbReference>
<evidence type="ECO:0000259" key="1">
    <source>
        <dbReference type="Pfam" id="PF21777"/>
    </source>
</evidence>
<sequence length="109" mass="11002">MDRLDITGLPEDPLAAAAHFYSKVMPGIGAEGDLTLVFPAADHTHRAWRLAAIEGLARARVPGRINAVSGGNSATIAAALAYLAAAPGVTGQYLPLDDSGAGGVIPSSP</sequence>
<reference evidence="2 3" key="1">
    <citation type="submission" date="2024-09" db="EMBL/GenBank/DDBJ databases">
        <authorList>
            <person name="Sun Q."/>
            <person name="Mori K."/>
        </authorList>
    </citation>
    <scope>NUCLEOTIDE SEQUENCE [LARGE SCALE GENOMIC DNA]</scope>
    <source>
        <strain evidence="2 3">NCAIM B.02537</strain>
    </source>
</reference>
<name>A0ABV6PL02_9SPHN</name>
<accession>A0ABV6PL02</accession>
<comment type="caution">
    <text evidence="2">The sequence shown here is derived from an EMBL/GenBank/DDBJ whole genome shotgun (WGS) entry which is preliminary data.</text>
</comment>
<proteinExistence type="predicted"/>
<evidence type="ECO:0000313" key="2">
    <source>
        <dbReference type="EMBL" id="MFC0590507.1"/>
    </source>
</evidence>
<gene>
    <name evidence="2" type="ORF">ACFFF7_13940</name>
</gene>
<protein>
    <submittedName>
        <fullName evidence="2">Rossmann fold domain-containing protein</fullName>
    </submittedName>
</protein>
<dbReference type="InterPro" id="IPR048623">
    <property type="entry name" value="SDR-like_proteobact"/>
</dbReference>
<evidence type="ECO:0000313" key="3">
    <source>
        <dbReference type="Proteomes" id="UP001589943"/>
    </source>
</evidence>
<feature type="domain" description="Short chain dehydrogenase-like proteobacteria" evidence="1">
    <location>
        <begin position="4"/>
        <end position="96"/>
    </location>
</feature>
<organism evidence="2 3">
    <name type="scientific">Novosphingobium aquiterrae</name>
    <dbReference type="NCBI Taxonomy" id="624388"/>
    <lineage>
        <taxon>Bacteria</taxon>
        <taxon>Pseudomonadati</taxon>
        <taxon>Pseudomonadota</taxon>
        <taxon>Alphaproteobacteria</taxon>
        <taxon>Sphingomonadales</taxon>
        <taxon>Sphingomonadaceae</taxon>
        <taxon>Novosphingobium</taxon>
    </lineage>
</organism>
<dbReference type="RefSeq" id="WP_379481962.1">
    <property type="nucleotide sequence ID" value="NZ_JBHLTL010000011.1"/>
</dbReference>
<keyword evidence="3" id="KW-1185">Reference proteome</keyword>
<dbReference type="Pfam" id="PF21777">
    <property type="entry name" value="SDR-like"/>
    <property type="match status" value="1"/>
</dbReference>